<evidence type="ECO:0000259" key="7">
    <source>
        <dbReference type="Pfam" id="PF00892"/>
    </source>
</evidence>
<feature type="transmembrane region" description="Helical" evidence="6">
    <location>
        <begin position="281"/>
        <end position="298"/>
    </location>
</feature>
<dbReference type="PANTHER" id="PTHR32322">
    <property type="entry name" value="INNER MEMBRANE TRANSPORTER"/>
    <property type="match status" value="1"/>
</dbReference>
<dbReference type="SUPFAM" id="SSF103481">
    <property type="entry name" value="Multidrug resistance efflux transporter EmrE"/>
    <property type="match status" value="2"/>
</dbReference>
<dbReference type="Proteomes" id="UP001549799">
    <property type="component" value="Unassembled WGS sequence"/>
</dbReference>
<evidence type="ECO:0000313" key="8">
    <source>
        <dbReference type="EMBL" id="MET6990614.1"/>
    </source>
</evidence>
<keyword evidence="9" id="KW-1185">Reference proteome</keyword>
<feature type="transmembrane region" description="Helical" evidence="6">
    <location>
        <begin position="193"/>
        <end position="211"/>
    </location>
</feature>
<feature type="domain" description="EamA" evidence="7">
    <location>
        <begin position="161"/>
        <end position="298"/>
    </location>
</feature>
<keyword evidence="3 6" id="KW-0812">Transmembrane</keyword>
<dbReference type="InterPro" id="IPR037185">
    <property type="entry name" value="EmrE-like"/>
</dbReference>
<feature type="transmembrane region" description="Helical" evidence="6">
    <location>
        <begin position="45"/>
        <end position="67"/>
    </location>
</feature>
<feature type="transmembrane region" description="Helical" evidence="6">
    <location>
        <begin position="104"/>
        <end position="124"/>
    </location>
</feature>
<feature type="transmembrane region" description="Helical" evidence="6">
    <location>
        <begin position="256"/>
        <end position="275"/>
    </location>
</feature>
<comment type="caution">
    <text evidence="8">The sequence shown here is derived from an EMBL/GenBank/DDBJ whole genome shotgun (WGS) entry which is preliminary data.</text>
</comment>
<keyword evidence="4 6" id="KW-1133">Transmembrane helix</keyword>
<protein>
    <submittedName>
        <fullName evidence="8">EamA family transporter</fullName>
    </submittedName>
</protein>
<evidence type="ECO:0000256" key="5">
    <source>
        <dbReference type="ARBA" id="ARBA00023136"/>
    </source>
</evidence>
<keyword evidence="5 6" id="KW-0472">Membrane</keyword>
<feature type="transmembrane region" description="Helical" evidence="6">
    <location>
        <begin position="131"/>
        <end position="148"/>
    </location>
</feature>
<feature type="transmembrane region" description="Helical" evidence="6">
    <location>
        <begin position="79"/>
        <end position="98"/>
    </location>
</feature>
<comment type="similarity">
    <text evidence="2">Belongs to the EamA transporter family.</text>
</comment>
<feature type="domain" description="EamA" evidence="7">
    <location>
        <begin position="16"/>
        <end position="148"/>
    </location>
</feature>
<organism evidence="8 9">
    <name type="scientific">Sediminicola arcticus</name>
    <dbReference type="NCBI Taxonomy" id="1574308"/>
    <lineage>
        <taxon>Bacteria</taxon>
        <taxon>Pseudomonadati</taxon>
        <taxon>Bacteroidota</taxon>
        <taxon>Flavobacteriia</taxon>
        <taxon>Flavobacteriales</taxon>
        <taxon>Flavobacteriaceae</taxon>
        <taxon>Sediminicola</taxon>
    </lineage>
</organism>
<dbReference type="Pfam" id="PF00892">
    <property type="entry name" value="EamA"/>
    <property type="match status" value="2"/>
</dbReference>
<evidence type="ECO:0000256" key="6">
    <source>
        <dbReference type="SAM" id="Phobius"/>
    </source>
</evidence>
<accession>A0ABV2SWH7</accession>
<proteinExistence type="inferred from homology"/>
<evidence type="ECO:0000256" key="2">
    <source>
        <dbReference type="ARBA" id="ARBA00007362"/>
    </source>
</evidence>
<evidence type="ECO:0000256" key="3">
    <source>
        <dbReference type="ARBA" id="ARBA00022692"/>
    </source>
</evidence>
<dbReference type="InterPro" id="IPR050638">
    <property type="entry name" value="AA-Vitamin_Transporters"/>
</dbReference>
<dbReference type="InterPro" id="IPR000620">
    <property type="entry name" value="EamA_dom"/>
</dbReference>
<evidence type="ECO:0000256" key="1">
    <source>
        <dbReference type="ARBA" id="ARBA00004141"/>
    </source>
</evidence>
<sequence>MIKNIFKARPSTAIIIVLAFFSIYVFWGSTYLLNKIAVSELPPLMLAAIRFITAGTLIFSIAKLLGLPLTITKPQLKNCIISGFLFLTFGNGVVVWALKYVDSGFAALEASTQPLIILLLMRFFQGKKIRTMSFVGIILGFIGIYLLVSQQQLTTQEGSTLGIIMIFACIVSWSVGSLFVAQADLPPNYFINTGYQMLFGGIMLAISSFAVGETWISPLEWSFKVQASILGLILFGSIAAFTSFNYLLKVVSTEKVATSAYVNPIIAMLLGWYFLEEQITIQSILAAVILLTGVYFINSKKKILIFSRFSGRMGRILDDT</sequence>
<feature type="transmembrane region" description="Helical" evidence="6">
    <location>
        <begin position="160"/>
        <end position="181"/>
    </location>
</feature>
<evidence type="ECO:0000256" key="4">
    <source>
        <dbReference type="ARBA" id="ARBA00022989"/>
    </source>
</evidence>
<feature type="transmembrane region" description="Helical" evidence="6">
    <location>
        <begin position="12"/>
        <end position="33"/>
    </location>
</feature>
<dbReference type="PANTHER" id="PTHR32322:SF2">
    <property type="entry name" value="EAMA DOMAIN-CONTAINING PROTEIN"/>
    <property type="match status" value="1"/>
</dbReference>
<feature type="transmembrane region" description="Helical" evidence="6">
    <location>
        <begin position="223"/>
        <end position="244"/>
    </location>
</feature>
<name>A0ABV2SWH7_9FLAO</name>
<evidence type="ECO:0000313" key="9">
    <source>
        <dbReference type="Proteomes" id="UP001549799"/>
    </source>
</evidence>
<dbReference type="EMBL" id="JBEXAE010000003">
    <property type="protein sequence ID" value="MET6990614.1"/>
    <property type="molecule type" value="Genomic_DNA"/>
</dbReference>
<reference evidence="8 9" key="1">
    <citation type="submission" date="2024-07" db="EMBL/GenBank/DDBJ databases">
        <title>The genome sequence of type strain Sediminicola arcticus GDMCC 1.2805.</title>
        <authorList>
            <person name="Liu Y."/>
        </authorList>
    </citation>
    <scope>NUCLEOTIDE SEQUENCE [LARGE SCALE GENOMIC DNA]</scope>
    <source>
        <strain evidence="8 9">GDMCC 1.2805</strain>
    </source>
</reference>
<dbReference type="RefSeq" id="WP_354615009.1">
    <property type="nucleotide sequence ID" value="NZ_JBEXAE010000003.1"/>
</dbReference>
<comment type="subcellular location">
    <subcellularLocation>
        <location evidence="1">Membrane</location>
        <topology evidence="1">Multi-pass membrane protein</topology>
    </subcellularLocation>
</comment>
<gene>
    <name evidence="8" type="ORF">ABXZ36_08125</name>
</gene>